<dbReference type="Pfam" id="PF00098">
    <property type="entry name" value="zf-CCHC"/>
    <property type="match status" value="1"/>
</dbReference>
<feature type="domain" description="CCHC-type" evidence="2">
    <location>
        <begin position="237"/>
        <end position="252"/>
    </location>
</feature>
<dbReference type="RefSeq" id="XP_070855582.1">
    <property type="nucleotide sequence ID" value="XM_070999481.1"/>
</dbReference>
<evidence type="ECO:0000256" key="1">
    <source>
        <dbReference type="PROSITE-ProRule" id="PRU00047"/>
    </source>
</evidence>
<dbReference type="PROSITE" id="PS50158">
    <property type="entry name" value="ZF_CCHC"/>
    <property type="match status" value="1"/>
</dbReference>
<proteinExistence type="predicted"/>
<accession>A0ABM4U019</accession>
<keyword evidence="1" id="KW-0863">Zinc-finger</keyword>
<evidence type="ECO:0000259" key="2">
    <source>
        <dbReference type="PROSITE" id="PS50158"/>
    </source>
</evidence>
<protein>
    <recommendedName>
        <fullName evidence="2">CCHC-type domain-containing protein</fullName>
    </recommendedName>
</protein>
<evidence type="ECO:0000313" key="3">
    <source>
        <dbReference type="Proteomes" id="UP001652628"/>
    </source>
</evidence>
<dbReference type="PANTHER" id="PTHR37984:SF5">
    <property type="entry name" value="PROTEIN NYNRIN-LIKE"/>
    <property type="match status" value="1"/>
</dbReference>
<dbReference type="PANTHER" id="PTHR37984">
    <property type="entry name" value="PROTEIN CBG26694"/>
    <property type="match status" value="1"/>
</dbReference>
<dbReference type="GeneID" id="139355146"/>
<gene>
    <name evidence="4" type="primary">LOC139355146</name>
</gene>
<dbReference type="InterPro" id="IPR050951">
    <property type="entry name" value="Retrovirus_Pol_polyprotein"/>
</dbReference>
<dbReference type="InterPro" id="IPR001878">
    <property type="entry name" value="Znf_CCHC"/>
</dbReference>
<keyword evidence="1" id="KW-0862">Zinc</keyword>
<dbReference type="SUPFAM" id="SSF57756">
    <property type="entry name" value="Retrovirus zinc finger-like domains"/>
    <property type="match status" value="1"/>
</dbReference>
<name>A0ABM4U019_DROSZ</name>
<dbReference type="Gene3D" id="4.10.60.10">
    <property type="entry name" value="Zinc finger, CCHC-type"/>
    <property type="match status" value="1"/>
</dbReference>
<sequence length="255" mass="28900">MPDNKPKLEDAQVPAMAQSNLTIMQAVNFPEFVPSESTWQMWLERLEVYFTEVAITLDDSKKATLRKSVGSEAYCALHSLCSPELPTSKTYKELCVMVHTQYTPPTITFYERRQFHLARNLAEESVAAWFARVKKLALSCTFGQHLEVFVLDKFIVGMSNELFERCCEEDGSISLDAALRKALLYETKLASKACTMVNFVNKSHHTQVAKGKKRQPCSKCGWRNHSSQEWKYKDSTCHNCGKIGHLATVCKSTSL</sequence>
<organism evidence="3 4">
    <name type="scientific">Drosophila suzukii</name>
    <name type="common">Spotted-wing drosophila fruit fly</name>
    <dbReference type="NCBI Taxonomy" id="28584"/>
    <lineage>
        <taxon>Eukaryota</taxon>
        <taxon>Metazoa</taxon>
        <taxon>Ecdysozoa</taxon>
        <taxon>Arthropoda</taxon>
        <taxon>Hexapoda</taxon>
        <taxon>Insecta</taxon>
        <taxon>Pterygota</taxon>
        <taxon>Neoptera</taxon>
        <taxon>Endopterygota</taxon>
        <taxon>Diptera</taxon>
        <taxon>Brachycera</taxon>
        <taxon>Muscomorpha</taxon>
        <taxon>Ephydroidea</taxon>
        <taxon>Drosophilidae</taxon>
        <taxon>Drosophila</taxon>
        <taxon>Sophophora</taxon>
    </lineage>
</organism>
<dbReference type="SMART" id="SM00343">
    <property type="entry name" value="ZnF_C2HC"/>
    <property type="match status" value="1"/>
</dbReference>
<keyword evidence="3" id="KW-1185">Reference proteome</keyword>
<evidence type="ECO:0000313" key="4">
    <source>
        <dbReference type="RefSeq" id="XP_070855582.1"/>
    </source>
</evidence>
<reference evidence="4" key="1">
    <citation type="submission" date="2025-08" db="UniProtKB">
        <authorList>
            <consortium name="RefSeq"/>
        </authorList>
    </citation>
    <scope>IDENTIFICATION</scope>
</reference>
<keyword evidence="1" id="KW-0479">Metal-binding</keyword>
<dbReference type="Proteomes" id="UP001652628">
    <property type="component" value="Unplaced"/>
</dbReference>
<dbReference type="InterPro" id="IPR036875">
    <property type="entry name" value="Znf_CCHC_sf"/>
</dbReference>